<sequence>MSNKEISKKEQTKKIYCSSDEIPQITNNFGQLNSQDNNSRDFRNKIIKELCYLYNEERSKGENCESILNKLDQLLEKKKLNPNSIIDWCLEDQ</sequence>
<reference evidence="1" key="1">
    <citation type="submission" date="2021-06" db="EMBL/GenBank/DDBJ databases">
        <authorList>
            <person name="Kallberg Y."/>
            <person name="Tangrot J."/>
            <person name="Rosling A."/>
        </authorList>
    </citation>
    <scope>NUCLEOTIDE SEQUENCE</scope>
    <source>
        <strain evidence="1">AU212A</strain>
    </source>
</reference>
<dbReference type="Proteomes" id="UP000789860">
    <property type="component" value="Unassembled WGS sequence"/>
</dbReference>
<dbReference type="EMBL" id="CAJVPM010006246">
    <property type="protein sequence ID" value="CAG8532992.1"/>
    <property type="molecule type" value="Genomic_DNA"/>
</dbReference>
<keyword evidence="2" id="KW-1185">Reference proteome</keyword>
<evidence type="ECO:0000313" key="1">
    <source>
        <dbReference type="EMBL" id="CAG8532992.1"/>
    </source>
</evidence>
<name>A0ACA9LIG1_9GLOM</name>
<proteinExistence type="predicted"/>
<evidence type="ECO:0000313" key="2">
    <source>
        <dbReference type="Proteomes" id="UP000789860"/>
    </source>
</evidence>
<accession>A0ACA9LIG1</accession>
<feature type="non-terminal residue" evidence="1">
    <location>
        <position position="93"/>
    </location>
</feature>
<comment type="caution">
    <text evidence="1">The sequence shown here is derived from an EMBL/GenBank/DDBJ whole genome shotgun (WGS) entry which is preliminary data.</text>
</comment>
<gene>
    <name evidence="1" type="ORF">SCALOS_LOCUS4531</name>
</gene>
<protein>
    <submittedName>
        <fullName evidence="1">4117_t:CDS:1</fullName>
    </submittedName>
</protein>
<organism evidence="1 2">
    <name type="scientific">Scutellospora calospora</name>
    <dbReference type="NCBI Taxonomy" id="85575"/>
    <lineage>
        <taxon>Eukaryota</taxon>
        <taxon>Fungi</taxon>
        <taxon>Fungi incertae sedis</taxon>
        <taxon>Mucoromycota</taxon>
        <taxon>Glomeromycotina</taxon>
        <taxon>Glomeromycetes</taxon>
        <taxon>Diversisporales</taxon>
        <taxon>Gigasporaceae</taxon>
        <taxon>Scutellospora</taxon>
    </lineage>
</organism>